<reference evidence="2" key="1">
    <citation type="journal article" date="2023" name="Front. Microbiol.">
        <title>Phylogeography and host specificity of Pasteurellaceae pathogenic to sea-farmed fish in the north-east Atlantic.</title>
        <authorList>
            <person name="Gulla S."/>
            <person name="Colquhoun D.J."/>
            <person name="Olsen A.B."/>
            <person name="Spilsberg B."/>
            <person name="Lagesen K."/>
            <person name="Aakesson C.P."/>
            <person name="Strom S."/>
            <person name="Manji F."/>
            <person name="Birkbeck T.H."/>
            <person name="Nilsen H.K."/>
        </authorList>
    </citation>
    <scope>NUCLEOTIDE SEQUENCE</scope>
    <source>
        <strain evidence="2">98B1</strain>
    </source>
</reference>
<dbReference type="EMBL" id="JASAYT010000005">
    <property type="protein sequence ID" value="MDP8174345.1"/>
    <property type="molecule type" value="Genomic_DNA"/>
</dbReference>
<comment type="caution">
    <text evidence="2">The sequence shown here is derived from an EMBL/GenBank/DDBJ whole genome shotgun (WGS) entry which is preliminary data.</text>
</comment>
<dbReference type="InterPro" id="IPR007047">
    <property type="entry name" value="Flp_Fap"/>
</dbReference>
<gene>
    <name evidence="2" type="ORF">QJU97_02585</name>
</gene>
<dbReference type="RefSeq" id="WP_306375566.1">
    <property type="nucleotide sequence ID" value="NZ_JASAYT010000005.1"/>
</dbReference>
<accession>A0AAJ6P258</accession>
<dbReference type="AlphaFoldDB" id="A0AAJ6P258"/>
<dbReference type="Pfam" id="PF04964">
    <property type="entry name" value="Flp_Fap"/>
    <property type="match status" value="1"/>
</dbReference>
<organism evidence="2 3">
    <name type="scientific">Phocoenobacter skyensis</name>
    <dbReference type="NCBI Taxonomy" id="97481"/>
    <lineage>
        <taxon>Bacteria</taxon>
        <taxon>Pseudomonadati</taxon>
        <taxon>Pseudomonadota</taxon>
        <taxon>Gammaproteobacteria</taxon>
        <taxon>Pasteurellales</taxon>
        <taxon>Pasteurellaceae</taxon>
        <taxon>Phocoenobacter</taxon>
    </lineage>
</organism>
<keyword evidence="1" id="KW-1133">Transmembrane helix</keyword>
<evidence type="ECO:0000313" key="2">
    <source>
        <dbReference type="EMBL" id="MDP8174345.1"/>
    </source>
</evidence>
<sequence length="82" mass="9623">MFNQFNERATNVYVKTIDKFYQKTQHLKQEQSGVTAIEYGLVAVFLTIFIIVVFTSDDRFTHQLQLKFATLASYFANFQFPN</sequence>
<keyword evidence="1" id="KW-0472">Membrane</keyword>
<feature type="transmembrane region" description="Helical" evidence="1">
    <location>
        <begin position="36"/>
        <end position="55"/>
    </location>
</feature>
<protein>
    <submittedName>
        <fullName evidence="2">Flp family type IVb pilin</fullName>
    </submittedName>
</protein>
<evidence type="ECO:0000313" key="3">
    <source>
        <dbReference type="Proteomes" id="UP001231736"/>
    </source>
</evidence>
<evidence type="ECO:0000256" key="1">
    <source>
        <dbReference type="SAM" id="Phobius"/>
    </source>
</evidence>
<keyword evidence="1" id="KW-0812">Transmembrane</keyword>
<name>A0AAJ6P258_9PAST</name>
<dbReference type="Proteomes" id="UP001231736">
    <property type="component" value="Unassembled WGS sequence"/>
</dbReference>
<proteinExistence type="predicted"/>